<dbReference type="AlphaFoldDB" id="A0A147EZ37"/>
<protein>
    <submittedName>
        <fullName evidence="2">Co/Zn/Cd cation transporter</fullName>
    </submittedName>
</protein>
<evidence type="ECO:0000313" key="3">
    <source>
        <dbReference type="Proteomes" id="UP000075025"/>
    </source>
</evidence>
<keyword evidence="1" id="KW-0812">Transmembrane</keyword>
<name>A0A147EZ37_MICTE</name>
<evidence type="ECO:0000256" key="1">
    <source>
        <dbReference type="SAM" id="Phobius"/>
    </source>
</evidence>
<keyword evidence="1" id="KW-1133">Transmembrane helix</keyword>
<dbReference type="EMBL" id="LDRT01000027">
    <property type="protein sequence ID" value="KTR95635.1"/>
    <property type="molecule type" value="Genomic_DNA"/>
</dbReference>
<dbReference type="PATRIC" id="fig|2033.6.peg.1915"/>
<proteinExistence type="predicted"/>
<evidence type="ECO:0000313" key="2">
    <source>
        <dbReference type="EMBL" id="KTR95635.1"/>
    </source>
</evidence>
<accession>A0A147EZ37</accession>
<feature type="transmembrane region" description="Helical" evidence="1">
    <location>
        <begin position="54"/>
        <end position="76"/>
    </location>
</feature>
<dbReference type="OrthoDB" id="5186135at2"/>
<organism evidence="2 3">
    <name type="scientific">Microbacterium testaceum</name>
    <name type="common">Aureobacterium testaceum</name>
    <name type="synonym">Brevibacterium testaceum</name>
    <dbReference type="NCBI Taxonomy" id="2033"/>
    <lineage>
        <taxon>Bacteria</taxon>
        <taxon>Bacillati</taxon>
        <taxon>Actinomycetota</taxon>
        <taxon>Actinomycetes</taxon>
        <taxon>Micrococcales</taxon>
        <taxon>Microbacteriaceae</taxon>
        <taxon>Microbacterium</taxon>
    </lineage>
</organism>
<sequence>MTDETSRLPRVRVTASGSARVPRPATRGFALPGQAPDEADDVFSRGLVRAQLRLAIGCVAAFLVVAGAFAVVIAALPALDDPVLFGVPLSWLAQAYGFYPLILVFALIFVRAAARNERRYRHLADPGPDG</sequence>
<feature type="transmembrane region" description="Helical" evidence="1">
    <location>
        <begin position="96"/>
        <end position="114"/>
    </location>
</feature>
<comment type="caution">
    <text evidence="2">The sequence shown here is derived from an EMBL/GenBank/DDBJ whole genome shotgun (WGS) entry which is preliminary data.</text>
</comment>
<keyword evidence="1" id="KW-0472">Membrane</keyword>
<gene>
    <name evidence="2" type="ORF">NS220_04945</name>
</gene>
<dbReference type="RefSeq" id="WP_058622980.1">
    <property type="nucleotide sequence ID" value="NZ_LDRT01000027.1"/>
</dbReference>
<dbReference type="Proteomes" id="UP000075025">
    <property type="component" value="Unassembled WGS sequence"/>
</dbReference>
<reference evidence="2 3" key="1">
    <citation type="journal article" date="2016" name="Front. Microbiol.">
        <title>Genomic Resource of Rice Seed Associated Bacteria.</title>
        <authorList>
            <person name="Midha S."/>
            <person name="Bansal K."/>
            <person name="Sharma S."/>
            <person name="Kumar N."/>
            <person name="Patil P.P."/>
            <person name="Chaudhry V."/>
            <person name="Patil P.B."/>
        </authorList>
    </citation>
    <scope>NUCLEOTIDE SEQUENCE [LARGE SCALE GENOMIC DNA]</scope>
    <source>
        <strain evidence="2 3">NS220</strain>
    </source>
</reference>